<accession>A0A8D2JTU0</accession>
<dbReference type="AlphaFoldDB" id="A0A8D2JTU0"/>
<keyword evidence="3" id="KW-0393">Immunoglobulin domain</keyword>
<dbReference type="InterPro" id="IPR003599">
    <property type="entry name" value="Ig_sub"/>
</dbReference>
<keyword evidence="2" id="KW-1015">Disulfide bond</keyword>
<evidence type="ECO:0000313" key="7">
    <source>
        <dbReference type="Proteomes" id="UP000694411"/>
    </source>
</evidence>
<reference evidence="6" key="3">
    <citation type="submission" date="2025-09" db="UniProtKB">
        <authorList>
            <consortium name="Ensembl"/>
        </authorList>
    </citation>
    <scope>IDENTIFICATION</scope>
</reference>
<dbReference type="InterPro" id="IPR013106">
    <property type="entry name" value="Ig_V-set"/>
</dbReference>
<dbReference type="GO" id="GO:0005576">
    <property type="term" value="C:extracellular region"/>
    <property type="evidence" value="ECO:0007669"/>
    <property type="project" value="UniProtKB-ARBA"/>
</dbReference>
<dbReference type="FunFam" id="2.60.40.10:FF:000721">
    <property type="entry name" value="Immunoglobulin lambda variable 5-45"/>
    <property type="match status" value="1"/>
</dbReference>
<reference evidence="6" key="2">
    <citation type="submission" date="2025-08" db="UniProtKB">
        <authorList>
            <consortium name="Ensembl"/>
        </authorList>
    </citation>
    <scope>IDENTIFICATION</scope>
</reference>
<dbReference type="InterPro" id="IPR036179">
    <property type="entry name" value="Ig-like_dom_sf"/>
</dbReference>
<sequence length="138" mass="15126">MAWFPLLLTLLAHCNHHACSFSQSVLTQPPSLSASLDASARLTCTLSSGISVGGKIVCWYQQKPGSNPWYLLSYYSESSKHQGYGVPGRFSGSKGASSNSGILHVSGLQPEDEADYYCKIWHDTVRKGDPKSAPRWEF</sequence>
<dbReference type="Pfam" id="PF07686">
    <property type="entry name" value="V-set"/>
    <property type="match status" value="1"/>
</dbReference>
<name>A0A8D2JTU0_THEGE</name>
<feature type="domain" description="Ig-like" evidence="5">
    <location>
        <begin position="23"/>
        <end position="134"/>
    </location>
</feature>
<dbReference type="PANTHER" id="PTHR23267">
    <property type="entry name" value="IMMUNOGLOBULIN LIGHT CHAIN"/>
    <property type="match status" value="1"/>
</dbReference>
<proteinExistence type="predicted"/>
<dbReference type="Proteomes" id="UP000694411">
    <property type="component" value="Chromosome 10"/>
</dbReference>
<reference evidence="6" key="1">
    <citation type="submission" date="2018-05" db="EMBL/GenBank/DDBJ databases">
        <title>Whole genome of Theropithecus gelada.</title>
        <authorList>
            <person name="Chiou K.L."/>
            <person name="Snyder-Mackler N."/>
        </authorList>
    </citation>
    <scope>NUCLEOTIDE SEQUENCE [LARGE SCALE GENOMIC DNA]</scope>
</reference>
<dbReference type="Ensembl" id="ENSTGET00000001248.1">
    <property type="protein sequence ID" value="ENSTGEP00000000970.1"/>
    <property type="gene ID" value="ENSTGEG00000000925.1"/>
</dbReference>
<evidence type="ECO:0000256" key="4">
    <source>
        <dbReference type="SAM" id="SignalP"/>
    </source>
</evidence>
<evidence type="ECO:0000313" key="6">
    <source>
        <dbReference type="Ensembl" id="ENSTGEP00000000970.1"/>
    </source>
</evidence>
<evidence type="ECO:0000256" key="3">
    <source>
        <dbReference type="ARBA" id="ARBA00023319"/>
    </source>
</evidence>
<dbReference type="SUPFAM" id="SSF48726">
    <property type="entry name" value="Immunoglobulin"/>
    <property type="match status" value="1"/>
</dbReference>
<dbReference type="SMART" id="SM00409">
    <property type="entry name" value="IG"/>
    <property type="match status" value="1"/>
</dbReference>
<protein>
    <recommendedName>
        <fullName evidence="5">Ig-like domain-containing protein</fullName>
    </recommendedName>
</protein>
<organism evidence="6 7">
    <name type="scientific">Theropithecus gelada</name>
    <name type="common">Gelada baboon</name>
    <dbReference type="NCBI Taxonomy" id="9565"/>
    <lineage>
        <taxon>Eukaryota</taxon>
        <taxon>Metazoa</taxon>
        <taxon>Chordata</taxon>
        <taxon>Craniata</taxon>
        <taxon>Vertebrata</taxon>
        <taxon>Euteleostomi</taxon>
        <taxon>Mammalia</taxon>
        <taxon>Eutheria</taxon>
        <taxon>Euarchontoglires</taxon>
        <taxon>Primates</taxon>
        <taxon>Haplorrhini</taxon>
        <taxon>Catarrhini</taxon>
        <taxon>Cercopithecidae</taxon>
        <taxon>Cercopithecinae</taxon>
        <taxon>Theropithecus</taxon>
    </lineage>
</organism>
<keyword evidence="1 4" id="KW-0732">Signal</keyword>
<dbReference type="Gene3D" id="2.60.40.10">
    <property type="entry name" value="Immunoglobulins"/>
    <property type="match status" value="1"/>
</dbReference>
<dbReference type="InterPro" id="IPR050150">
    <property type="entry name" value="IgV_Light_Chain"/>
</dbReference>
<evidence type="ECO:0000259" key="5">
    <source>
        <dbReference type="PROSITE" id="PS50835"/>
    </source>
</evidence>
<dbReference type="InterPro" id="IPR013783">
    <property type="entry name" value="Ig-like_fold"/>
</dbReference>
<dbReference type="PROSITE" id="PS50835">
    <property type="entry name" value="IG_LIKE"/>
    <property type="match status" value="1"/>
</dbReference>
<feature type="signal peptide" evidence="4">
    <location>
        <begin position="1"/>
        <end position="20"/>
    </location>
</feature>
<evidence type="ECO:0000256" key="1">
    <source>
        <dbReference type="ARBA" id="ARBA00022729"/>
    </source>
</evidence>
<keyword evidence="7" id="KW-1185">Reference proteome</keyword>
<dbReference type="InterPro" id="IPR007110">
    <property type="entry name" value="Ig-like_dom"/>
</dbReference>
<dbReference type="SMART" id="SM00406">
    <property type="entry name" value="IGv"/>
    <property type="match status" value="1"/>
</dbReference>
<evidence type="ECO:0000256" key="2">
    <source>
        <dbReference type="ARBA" id="ARBA00023157"/>
    </source>
</evidence>
<feature type="chain" id="PRO_5034815696" description="Ig-like domain-containing protein" evidence="4">
    <location>
        <begin position="21"/>
        <end position="138"/>
    </location>
</feature>